<accession>A0A1H3YE72</accession>
<proteinExistence type="inferred from homology"/>
<reference evidence="5 6" key="1">
    <citation type="submission" date="2016-10" db="EMBL/GenBank/DDBJ databases">
        <authorList>
            <person name="de Groot N.N."/>
        </authorList>
    </citation>
    <scope>NUCLEOTIDE SEQUENCE [LARGE SCALE GENOMIC DNA]</scope>
    <source>
        <strain evidence="5 6">DSM 23581</strain>
    </source>
</reference>
<dbReference type="AlphaFoldDB" id="A0A1H3YE72"/>
<dbReference type="PANTHER" id="PTHR30097">
    <property type="entry name" value="CATION EFFLUX SYSTEM PROTEIN CUSB"/>
    <property type="match status" value="1"/>
</dbReference>
<dbReference type="Gene3D" id="1.10.287.470">
    <property type="entry name" value="Helix hairpin bin"/>
    <property type="match status" value="1"/>
</dbReference>
<dbReference type="PROSITE" id="PS51257">
    <property type="entry name" value="PROKAR_LIPOPROTEIN"/>
    <property type="match status" value="1"/>
</dbReference>
<dbReference type="GO" id="GO:0015679">
    <property type="term" value="P:plasma membrane copper ion transport"/>
    <property type="evidence" value="ECO:0007669"/>
    <property type="project" value="TreeGrafter"/>
</dbReference>
<gene>
    <name evidence="5" type="ORF">SAMN05421540_103106</name>
</gene>
<organism evidence="5 6">
    <name type="scientific">Psychroflexus halocasei</name>
    <dbReference type="NCBI Taxonomy" id="908615"/>
    <lineage>
        <taxon>Bacteria</taxon>
        <taxon>Pseudomonadati</taxon>
        <taxon>Bacteroidota</taxon>
        <taxon>Flavobacteriia</taxon>
        <taxon>Flavobacteriales</taxon>
        <taxon>Flavobacteriaceae</taxon>
        <taxon>Psychroflexus</taxon>
    </lineage>
</organism>
<dbReference type="Pfam" id="PF25917">
    <property type="entry name" value="BSH_RND"/>
    <property type="match status" value="1"/>
</dbReference>
<keyword evidence="2" id="KW-0813">Transport</keyword>
<dbReference type="STRING" id="908615.SAMN05421540_103106"/>
<dbReference type="GO" id="GO:0016020">
    <property type="term" value="C:membrane"/>
    <property type="evidence" value="ECO:0007669"/>
    <property type="project" value="InterPro"/>
</dbReference>
<dbReference type="PANTHER" id="PTHR30097:SF4">
    <property type="entry name" value="SLR6042 PROTEIN"/>
    <property type="match status" value="1"/>
</dbReference>
<dbReference type="SUPFAM" id="SSF111369">
    <property type="entry name" value="HlyD-like secretion proteins"/>
    <property type="match status" value="1"/>
</dbReference>
<dbReference type="InterPro" id="IPR058625">
    <property type="entry name" value="MdtA-like_BSH"/>
</dbReference>
<dbReference type="NCBIfam" id="TIGR01730">
    <property type="entry name" value="RND_mfp"/>
    <property type="match status" value="1"/>
</dbReference>
<comment type="similarity">
    <text evidence="1">Belongs to the membrane fusion protein (MFP) (TC 8.A.1) family.</text>
</comment>
<evidence type="ECO:0000256" key="2">
    <source>
        <dbReference type="ARBA" id="ARBA00022448"/>
    </source>
</evidence>
<dbReference type="Gene3D" id="2.40.30.170">
    <property type="match status" value="1"/>
</dbReference>
<name>A0A1H3YE72_9FLAO</name>
<sequence>MKNLKFIYILFIIITGCTSSESNQNLDEKNENNLSHDDEHIEVSQTQFETTNFELGKADSLDFSNKVSVRGSIDVPPKNKASVSTFFEGYVSETSLLIGDMVDKGDVLAELSNPDYITIQQDYVENNARLEFLESEFQRKKNLYDDQVISQKVFQETRSLYKAAQAKDNALKKKIQLMNLSSKRILEGHFSEKIKIYSPISGKISKMFISQGTYVAKSEPMMEIIDTDHVHLELKVFEKDLNFIKPDQAVEFQIPEISDSIYEGYVRLIGAEIESDRSIKVHAHPKEESERFKVGMFVKASFNKNTKKQLALPESAFADLDGHTYVLKLKQQDGDHYVFEKIEVEKTEQQNSFKPLITSAEIDMNTVFLTKGTFDLLTGDSAGH</sequence>
<dbReference type="InterPro" id="IPR051909">
    <property type="entry name" value="MFP_Cation_Efflux"/>
</dbReference>
<feature type="domain" description="CusB-like beta-barrel" evidence="4">
    <location>
        <begin position="230"/>
        <end position="304"/>
    </location>
</feature>
<evidence type="ECO:0000256" key="1">
    <source>
        <dbReference type="ARBA" id="ARBA00009477"/>
    </source>
</evidence>
<dbReference type="GO" id="GO:0022857">
    <property type="term" value="F:transmembrane transporter activity"/>
    <property type="evidence" value="ECO:0007669"/>
    <property type="project" value="InterPro"/>
</dbReference>
<dbReference type="Gene3D" id="2.40.50.100">
    <property type="match status" value="1"/>
</dbReference>
<keyword evidence="6" id="KW-1185">Reference proteome</keyword>
<dbReference type="Proteomes" id="UP000198820">
    <property type="component" value="Unassembled WGS sequence"/>
</dbReference>
<evidence type="ECO:0000259" key="4">
    <source>
        <dbReference type="Pfam" id="PF25954"/>
    </source>
</evidence>
<evidence type="ECO:0000313" key="5">
    <source>
        <dbReference type="EMBL" id="SEA09391.1"/>
    </source>
</evidence>
<dbReference type="GO" id="GO:0030313">
    <property type="term" value="C:cell envelope"/>
    <property type="evidence" value="ECO:0007669"/>
    <property type="project" value="TreeGrafter"/>
</dbReference>
<dbReference type="InterPro" id="IPR006143">
    <property type="entry name" value="RND_pump_MFP"/>
</dbReference>
<dbReference type="InterPro" id="IPR058792">
    <property type="entry name" value="Beta-barrel_RND_2"/>
</dbReference>
<dbReference type="EMBL" id="FNQF01000003">
    <property type="protein sequence ID" value="SEA09391.1"/>
    <property type="molecule type" value="Genomic_DNA"/>
</dbReference>
<evidence type="ECO:0000313" key="6">
    <source>
        <dbReference type="Proteomes" id="UP000198820"/>
    </source>
</evidence>
<feature type="domain" description="Multidrug resistance protein MdtA-like barrel-sandwich hybrid" evidence="3">
    <location>
        <begin position="79"/>
        <end position="225"/>
    </location>
</feature>
<protein>
    <submittedName>
        <fullName evidence="5">Membrane fusion protein, cobalt-zinc-cadmium efflux system</fullName>
    </submittedName>
</protein>
<dbReference type="RefSeq" id="WP_093240502.1">
    <property type="nucleotide sequence ID" value="NZ_FNQF01000003.1"/>
</dbReference>
<evidence type="ECO:0000259" key="3">
    <source>
        <dbReference type="Pfam" id="PF25917"/>
    </source>
</evidence>
<dbReference type="Pfam" id="PF25954">
    <property type="entry name" value="Beta-barrel_RND_2"/>
    <property type="match status" value="1"/>
</dbReference>
<dbReference type="GO" id="GO:0060003">
    <property type="term" value="P:copper ion export"/>
    <property type="evidence" value="ECO:0007669"/>
    <property type="project" value="TreeGrafter"/>
</dbReference>